<evidence type="ECO:0000313" key="2">
    <source>
        <dbReference type="EMBL" id="CDW20530.1"/>
    </source>
</evidence>
<dbReference type="AlphaFoldDB" id="A0A0K2T421"/>
<proteinExistence type="predicted"/>
<feature type="transmembrane region" description="Helical" evidence="1">
    <location>
        <begin position="31"/>
        <end position="54"/>
    </location>
</feature>
<name>A0A0K2T421_LEPSM</name>
<accession>A0A0K2T421</accession>
<organism evidence="2">
    <name type="scientific">Lepeophtheirus salmonis</name>
    <name type="common">Salmon louse</name>
    <name type="synonym">Caligus salmonis</name>
    <dbReference type="NCBI Taxonomy" id="72036"/>
    <lineage>
        <taxon>Eukaryota</taxon>
        <taxon>Metazoa</taxon>
        <taxon>Ecdysozoa</taxon>
        <taxon>Arthropoda</taxon>
        <taxon>Crustacea</taxon>
        <taxon>Multicrustacea</taxon>
        <taxon>Hexanauplia</taxon>
        <taxon>Copepoda</taxon>
        <taxon>Siphonostomatoida</taxon>
        <taxon>Caligidae</taxon>
        <taxon>Lepeophtheirus</taxon>
    </lineage>
</organism>
<keyword evidence="1" id="KW-0472">Membrane</keyword>
<keyword evidence="1" id="KW-0812">Transmembrane</keyword>
<sequence>QTNNSYLILNRYNIRLYYLCNYKPSLPIPLLLGRLFLSIKLNTILVYQFIVVLFSRYIYQQSRKTYSTLLLRTYTHK</sequence>
<reference evidence="2" key="1">
    <citation type="submission" date="2014-05" db="EMBL/GenBank/DDBJ databases">
        <authorList>
            <person name="Chronopoulou M."/>
        </authorList>
    </citation>
    <scope>NUCLEOTIDE SEQUENCE</scope>
    <source>
        <tissue evidence="2">Whole organism</tissue>
    </source>
</reference>
<evidence type="ECO:0000256" key="1">
    <source>
        <dbReference type="SAM" id="Phobius"/>
    </source>
</evidence>
<dbReference type="EMBL" id="HACA01003169">
    <property type="protein sequence ID" value="CDW20530.1"/>
    <property type="molecule type" value="Transcribed_RNA"/>
</dbReference>
<protein>
    <submittedName>
        <fullName evidence="2">Uncharacterized protein</fullName>
    </submittedName>
</protein>
<feature type="non-terminal residue" evidence="2">
    <location>
        <position position="1"/>
    </location>
</feature>
<keyword evidence="1" id="KW-1133">Transmembrane helix</keyword>